<evidence type="ECO:0000313" key="4">
    <source>
        <dbReference type="Proteomes" id="UP000568888"/>
    </source>
</evidence>
<accession>A0A6V8MZI0</accession>
<dbReference type="RefSeq" id="WP_183349779.1">
    <property type="nucleotide sequence ID" value="NZ_BLXY01000010.1"/>
</dbReference>
<dbReference type="Proteomes" id="UP000831485">
    <property type="component" value="Chromosome"/>
</dbReference>
<protein>
    <submittedName>
        <fullName evidence="2">MTA/SAH nucleosidase</fullName>
    </submittedName>
    <submittedName>
        <fullName evidence="3">Nucleoside phosphorylase</fullName>
    </submittedName>
</protein>
<dbReference type="PANTHER" id="PTHR46832:SF1">
    <property type="entry name" value="5'-METHYLTHIOADENOSINE_S-ADENOSYLHOMOCYSTEINE NUCLEOSIDASE"/>
    <property type="match status" value="1"/>
</dbReference>
<dbReference type="GO" id="GO:0008782">
    <property type="term" value="F:adenosylhomocysteine nucleosidase activity"/>
    <property type="evidence" value="ECO:0007669"/>
    <property type="project" value="TreeGrafter"/>
</dbReference>
<sequence length="259" mass="27481">MAKENKSLGVVAAMPQEIAPVLARIKGYARGNIDGRNLYRFPVNGSLVYLIESGMGPAQAAAATRALIRHAAPGAILNFGFGGAVLAGLEVGELVLADRVFRLDQEGLGELPQPDAALASLVQDYSAKVGVQLRRGGFITACGIRNKTEMASRLGGSTPLPLLEMETAAVLEQAQSAGIPLVAIRGVSDAADEELGFAIEEFCDADLHLVPWRVAWTIAKRPYLIPQLIRLAGNSRRAGKRLALAVELALQALTRQPQP</sequence>
<dbReference type="GO" id="GO:0009116">
    <property type="term" value="P:nucleoside metabolic process"/>
    <property type="evidence" value="ECO:0007669"/>
    <property type="project" value="InterPro"/>
</dbReference>
<evidence type="ECO:0000259" key="1">
    <source>
        <dbReference type="Pfam" id="PF01048"/>
    </source>
</evidence>
<dbReference type="InterPro" id="IPR000845">
    <property type="entry name" value="Nucleoside_phosphorylase_d"/>
</dbReference>
<dbReference type="Proteomes" id="UP000568888">
    <property type="component" value="Unassembled WGS sequence"/>
</dbReference>
<dbReference type="GO" id="GO:0005829">
    <property type="term" value="C:cytosol"/>
    <property type="evidence" value="ECO:0007669"/>
    <property type="project" value="TreeGrafter"/>
</dbReference>
<dbReference type="CDD" id="cd17877">
    <property type="entry name" value="NP_MTAN-like"/>
    <property type="match status" value="1"/>
</dbReference>
<dbReference type="AlphaFoldDB" id="A0A6V8MZI0"/>
<dbReference type="GO" id="GO:0019284">
    <property type="term" value="P:L-methionine salvage from S-adenosylmethionine"/>
    <property type="evidence" value="ECO:0007669"/>
    <property type="project" value="TreeGrafter"/>
</dbReference>
<proteinExistence type="predicted"/>
<feature type="domain" description="Nucleoside phosphorylase" evidence="1">
    <location>
        <begin position="8"/>
        <end position="198"/>
    </location>
</feature>
<dbReference type="EMBL" id="CP096574">
    <property type="protein sequence ID" value="UPU36891.1"/>
    <property type="molecule type" value="Genomic_DNA"/>
</dbReference>
<dbReference type="PANTHER" id="PTHR46832">
    <property type="entry name" value="5'-METHYLTHIOADENOSINE/S-ADENOSYLHOMOCYSTEINE NUCLEOSIDASE"/>
    <property type="match status" value="1"/>
</dbReference>
<reference evidence="2" key="2">
    <citation type="journal article" date="2021" name="Int. J. Syst. Evol. Microbiol.">
        <title>Geomonas silvestris sp. nov., Geomonas paludis sp. nov. and Geomonas limicola sp. nov., isolated from terrestrial environments, and emended description of the genus Geomonas.</title>
        <authorList>
            <person name="Itoh H."/>
            <person name="Xu Z."/>
            <person name="Masuda Y."/>
            <person name="Ushijima N."/>
            <person name="Hayakawa C."/>
            <person name="Shiratori Y."/>
            <person name="Senoo K."/>
        </authorList>
    </citation>
    <scope>NUCLEOTIDE SEQUENCE</scope>
    <source>
        <strain evidence="2">Red736</strain>
    </source>
</reference>
<evidence type="ECO:0000313" key="3">
    <source>
        <dbReference type="EMBL" id="UPU36891.1"/>
    </source>
</evidence>
<keyword evidence="5" id="KW-1185">Reference proteome</keyword>
<reference evidence="4" key="1">
    <citation type="submission" date="2020-06" db="EMBL/GenBank/DDBJ databases">
        <title>Draft genomic sequecing of Geomonas sp. Red736.</title>
        <authorList>
            <person name="Itoh H."/>
            <person name="Xu Z.X."/>
            <person name="Ushijima N."/>
            <person name="Masuda Y."/>
            <person name="Shiratori Y."/>
            <person name="Senoo K."/>
        </authorList>
    </citation>
    <scope>NUCLEOTIDE SEQUENCE [LARGE SCALE GENOMIC DNA]</scope>
    <source>
        <strain evidence="4">Red736</strain>
    </source>
</reference>
<evidence type="ECO:0000313" key="5">
    <source>
        <dbReference type="Proteomes" id="UP000831485"/>
    </source>
</evidence>
<dbReference type="GO" id="GO:0008930">
    <property type="term" value="F:methylthioadenosine nucleosidase activity"/>
    <property type="evidence" value="ECO:0007669"/>
    <property type="project" value="TreeGrafter"/>
</dbReference>
<gene>
    <name evidence="2" type="ORF">GMPD_34810</name>
    <name evidence="3" type="ORF">M1B72_04055</name>
</gene>
<dbReference type="EMBL" id="BLXY01000010">
    <property type="protein sequence ID" value="GFO65562.1"/>
    <property type="molecule type" value="Genomic_DNA"/>
</dbReference>
<dbReference type="InterPro" id="IPR035994">
    <property type="entry name" value="Nucleoside_phosphorylase_sf"/>
</dbReference>
<name>A0A6V8MZI0_9BACT</name>
<organism evidence="2 4">
    <name type="scientific">Geomonas paludis</name>
    <dbReference type="NCBI Taxonomy" id="2740185"/>
    <lineage>
        <taxon>Bacteria</taxon>
        <taxon>Pseudomonadati</taxon>
        <taxon>Thermodesulfobacteriota</taxon>
        <taxon>Desulfuromonadia</taxon>
        <taxon>Geobacterales</taxon>
        <taxon>Geobacteraceae</taxon>
        <taxon>Geomonas</taxon>
    </lineage>
</organism>
<dbReference type="Pfam" id="PF01048">
    <property type="entry name" value="PNP_UDP_1"/>
    <property type="match status" value="1"/>
</dbReference>
<dbReference type="SUPFAM" id="SSF53167">
    <property type="entry name" value="Purine and uridine phosphorylases"/>
    <property type="match status" value="1"/>
</dbReference>
<evidence type="ECO:0000313" key="2">
    <source>
        <dbReference type="EMBL" id="GFO65562.1"/>
    </source>
</evidence>
<reference evidence="3" key="3">
    <citation type="submission" date="2022-04" db="EMBL/GenBank/DDBJ databases">
        <authorList>
            <person name="Liu G."/>
        </authorList>
    </citation>
    <scope>NUCLEOTIDE SEQUENCE</scope>
    <source>
        <strain evidence="3">RG22</strain>
    </source>
</reference>
<dbReference type="Gene3D" id="3.40.50.1580">
    <property type="entry name" value="Nucleoside phosphorylase domain"/>
    <property type="match status" value="1"/>
</dbReference>